<reference evidence="2" key="1">
    <citation type="journal article" date="2020" name="Nature">
        <title>Giant virus diversity and host interactions through global metagenomics.</title>
        <authorList>
            <person name="Schulz F."/>
            <person name="Roux S."/>
            <person name="Paez-Espino D."/>
            <person name="Jungbluth S."/>
            <person name="Walsh D.A."/>
            <person name="Denef V.J."/>
            <person name="McMahon K.D."/>
            <person name="Konstantinidis K.T."/>
            <person name="Eloe-Fadrosh E.A."/>
            <person name="Kyrpides N.C."/>
            <person name="Woyke T."/>
        </authorList>
    </citation>
    <scope>NUCLEOTIDE SEQUENCE</scope>
    <source>
        <strain evidence="2">GVMAG-S-1101172-89</strain>
    </source>
</reference>
<dbReference type="EMBL" id="MN740811">
    <property type="protein sequence ID" value="QHU12978.1"/>
    <property type="molecule type" value="Genomic_DNA"/>
</dbReference>
<keyword evidence="1" id="KW-1133">Transmembrane helix</keyword>
<dbReference type="AlphaFoldDB" id="A0A6C0K9P6"/>
<proteinExistence type="predicted"/>
<evidence type="ECO:0008006" key="3">
    <source>
        <dbReference type="Google" id="ProtNLM"/>
    </source>
</evidence>
<accession>A0A6C0K9P6</accession>
<organism evidence="2">
    <name type="scientific">viral metagenome</name>
    <dbReference type="NCBI Taxonomy" id="1070528"/>
    <lineage>
        <taxon>unclassified sequences</taxon>
        <taxon>metagenomes</taxon>
        <taxon>organismal metagenomes</taxon>
    </lineage>
</organism>
<feature type="transmembrane region" description="Helical" evidence="1">
    <location>
        <begin position="77"/>
        <end position="95"/>
    </location>
</feature>
<name>A0A6C0K9P6_9ZZZZ</name>
<evidence type="ECO:0000313" key="2">
    <source>
        <dbReference type="EMBL" id="QHU12978.1"/>
    </source>
</evidence>
<evidence type="ECO:0000256" key="1">
    <source>
        <dbReference type="SAM" id="Phobius"/>
    </source>
</evidence>
<keyword evidence="1" id="KW-0812">Transmembrane</keyword>
<feature type="transmembrane region" description="Helical" evidence="1">
    <location>
        <begin position="50"/>
        <end position="71"/>
    </location>
</feature>
<protein>
    <recommendedName>
        <fullName evidence="3">SMODS and SLOG-associating 2TM effector domain-containing protein</fullName>
    </recommendedName>
</protein>
<sequence length="206" mass="23142">MSTHDTDGGVPLQWDSNIDLFLAGCCDNAKCYEWMHTEAHSIFESRAKHYMIIMNCLTAVAGLSNIITGGAQIGTFQIAWVFGGISVLVSTLNVIQDKLGYQQASALHKKSANEWATIRAKITEVLTIPYAGRKDCKTFLRYIKTDIQQATLEGNSNIPKELRAACYNRFKMIPEFEIPEICGQMEHTKIFIRESHITTPLLEEHS</sequence>
<keyword evidence="1" id="KW-0472">Membrane</keyword>